<dbReference type="AlphaFoldDB" id="A0A2A6BXV6"/>
<sequence length="141" mass="16648">MPVTAQFIIRAGWTRAHFIMTENYSYQNMLRRLNLKVAECGLEGVYFLCPYYDEVFEITTERDLAFVIRLFKDRPVQLTAAPGTKVYNPGNYDDVREMMAEIEKKKKAEMETNEEVNEEIKKVINNDPYQELKVEIEDETY</sequence>
<proteinExistence type="predicted"/>
<reference evidence="2" key="1">
    <citation type="journal article" date="2008" name="Nat. Genet.">
        <title>The Pristionchus pacificus genome provides a unique perspective on nematode lifestyle and parasitism.</title>
        <authorList>
            <person name="Dieterich C."/>
            <person name="Clifton S.W."/>
            <person name="Schuster L.N."/>
            <person name="Chinwalla A."/>
            <person name="Delehaunty K."/>
            <person name="Dinkelacker I."/>
            <person name="Fulton L."/>
            <person name="Fulton R."/>
            <person name="Godfrey J."/>
            <person name="Minx P."/>
            <person name="Mitreva M."/>
            <person name="Roeseler W."/>
            <person name="Tian H."/>
            <person name="Witte H."/>
            <person name="Yang S.P."/>
            <person name="Wilson R.K."/>
            <person name="Sommer R.J."/>
        </authorList>
    </citation>
    <scope>NUCLEOTIDE SEQUENCE [LARGE SCALE GENOMIC DNA]</scope>
    <source>
        <strain evidence="2">PS312</strain>
    </source>
</reference>
<organism evidence="1 2">
    <name type="scientific">Pristionchus pacificus</name>
    <name type="common">Parasitic nematode worm</name>
    <dbReference type="NCBI Taxonomy" id="54126"/>
    <lineage>
        <taxon>Eukaryota</taxon>
        <taxon>Metazoa</taxon>
        <taxon>Ecdysozoa</taxon>
        <taxon>Nematoda</taxon>
        <taxon>Chromadorea</taxon>
        <taxon>Rhabditida</taxon>
        <taxon>Rhabditina</taxon>
        <taxon>Diplogasteromorpha</taxon>
        <taxon>Diplogasteroidea</taxon>
        <taxon>Neodiplogasteridae</taxon>
        <taxon>Pristionchus</taxon>
    </lineage>
</organism>
<dbReference type="Proteomes" id="UP000005239">
    <property type="component" value="Unassembled WGS sequence"/>
</dbReference>
<name>A0A2A6BXV6_PRIPA</name>
<reference evidence="1" key="2">
    <citation type="submission" date="2022-06" db="UniProtKB">
        <authorList>
            <consortium name="EnsemblMetazoa"/>
        </authorList>
    </citation>
    <scope>IDENTIFICATION</scope>
    <source>
        <strain evidence="1">PS312</strain>
    </source>
</reference>
<keyword evidence="2" id="KW-1185">Reference proteome</keyword>
<accession>A0A2A6BXV6</accession>
<evidence type="ECO:0000313" key="1">
    <source>
        <dbReference type="EnsemblMetazoa" id="PPA16741.1"/>
    </source>
</evidence>
<evidence type="ECO:0000313" key="2">
    <source>
        <dbReference type="Proteomes" id="UP000005239"/>
    </source>
</evidence>
<protein>
    <submittedName>
        <fullName evidence="1">Uncharacterized protein</fullName>
    </submittedName>
</protein>
<dbReference type="EnsemblMetazoa" id="PPA16741.1">
    <property type="protein sequence ID" value="PPA16741.1"/>
    <property type="gene ID" value="WBGene00106295"/>
</dbReference>
<gene>
    <name evidence="1" type="primary">WBGene00106295</name>
</gene>
<accession>A0A8R1YBF5</accession>